<keyword evidence="4" id="KW-1185">Reference proteome</keyword>
<feature type="compositionally biased region" description="Polar residues" evidence="1">
    <location>
        <begin position="11"/>
        <end position="28"/>
    </location>
</feature>
<organism evidence="3 4">
    <name type="scientific">Pseudovirgaria hyperparasitica</name>
    <dbReference type="NCBI Taxonomy" id="470096"/>
    <lineage>
        <taxon>Eukaryota</taxon>
        <taxon>Fungi</taxon>
        <taxon>Dikarya</taxon>
        <taxon>Ascomycota</taxon>
        <taxon>Pezizomycotina</taxon>
        <taxon>Dothideomycetes</taxon>
        <taxon>Dothideomycetes incertae sedis</taxon>
        <taxon>Acrospermales</taxon>
        <taxon>Acrospermaceae</taxon>
        <taxon>Pseudovirgaria</taxon>
    </lineage>
</organism>
<proteinExistence type="predicted"/>
<feature type="compositionally biased region" description="Low complexity" evidence="1">
    <location>
        <begin position="37"/>
        <end position="46"/>
    </location>
</feature>
<dbReference type="GeneID" id="54487467"/>
<name>A0A6A6WHT8_9PEZI</name>
<dbReference type="OrthoDB" id="4739136at2759"/>
<reference evidence="3" key="1">
    <citation type="journal article" date="2020" name="Stud. Mycol.">
        <title>101 Dothideomycetes genomes: a test case for predicting lifestyles and emergence of pathogens.</title>
        <authorList>
            <person name="Haridas S."/>
            <person name="Albert R."/>
            <person name="Binder M."/>
            <person name="Bloem J."/>
            <person name="Labutti K."/>
            <person name="Salamov A."/>
            <person name="Andreopoulos B."/>
            <person name="Baker S."/>
            <person name="Barry K."/>
            <person name="Bills G."/>
            <person name="Bluhm B."/>
            <person name="Cannon C."/>
            <person name="Castanera R."/>
            <person name="Culley D."/>
            <person name="Daum C."/>
            <person name="Ezra D."/>
            <person name="Gonzalez J."/>
            <person name="Henrissat B."/>
            <person name="Kuo A."/>
            <person name="Liang C."/>
            <person name="Lipzen A."/>
            <person name="Lutzoni F."/>
            <person name="Magnuson J."/>
            <person name="Mondo S."/>
            <person name="Nolan M."/>
            <person name="Ohm R."/>
            <person name="Pangilinan J."/>
            <person name="Park H.-J."/>
            <person name="Ramirez L."/>
            <person name="Alfaro M."/>
            <person name="Sun H."/>
            <person name="Tritt A."/>
            <person name="Yoshinaga Y."/>
            <person name="Zwiers L.-H."/>
            <person name="Turgeon B."/>
            <person name="Goodwin S."/>
            <person name="Spatafora J."/>
            <person name="Crous P."/>
            <person name="Grigoriev I."/>
        </authorList>
    </citation>
    <scope>NUCLEOTIDE SEQUENCE</scope>
    <source>
        <strain evidence="3">CBS 121739</strain>
    </source>
</reference>
<dbReference type="Proteomes" id="UP000799437">
    <property type="component" value="Unassembled WGS sequence"/>
</dbReference>
<protein>
    <recommendedName>
        <fullName evidence="2">DUF7905 domain-containing protein</fullName>
    </recommendedName>
</protein>
<feature type="domain" description="DUF7905" evidence="2">
    <location>
        <begin position="344"/>
        <end position="638"/>
    </location>
</feature>
<sequence length="672" mass="75595">MPHPTGAPNRYFSQKPSPAIDTTATNSFALLVELQDSSSSSRSSSSNNLPPPVKHASLTTSGHGFDRPQHLLSSHSNSSTSRNTGVSSSVEHQNGPMRQSAAAVTSTPRVPTAEPSIRTQSHVGKSTALTSQSSNRARSGRPAYRQNADRASDRNRDMSKFTKTSAYNEKEEARKNHSEKKNLIDAMFTGSPPSNVPGLVYRDITYHPIVVEGARKKKLYTVEEVFGYNLAALNIIRRTCRVFINLLPPGNGPPKLRFTAQEDDNIQKALDQYYNKLHQARVSVNSRLPMMIWSGWEPLSLETVILKPRPDLCERERIAVINPNAVPTVAHIGMRCLDLDLEPLRKAIKSCLNDARTYHGVLRLRARLGTVILEQTPKGVIDKLPMNDFMDLCDDLDHDGVTFSPRLVHELDSKFPRNLFRANKFIEPKDHFTSSLSEVECKHRGMFYFDIGGDEYSYCLEIGFQGGLNPFRDVCQWVRLKTKNRPRSGAPKSFCLMDITLASPNEYGMCWNFELCVAQDIKSKDVPRQLHEFAEQVKMSHNTHPANSGLRYGTHPNLYHVQLIRKYEYRLRGSSYCVEASNITDIPQPTSATCDISTTRFKTIVVVHDIWDGLFHKNKKEFKATEGASFEIDDFFPDETFDGSDCSKSGLVGFLDKLANIESVVSERYWTE</sequence>
<feature type="compositionally biased region" description="Basic and acidic residues" evidence="1">
    <location>
        <begin position="168"/>
        <end position="179"/>
    </location>
</feature>
<accession>A0A6A6WHT8</accession>
<feature type="compositionally biased region" description="Polar residues" evidence="1">
    <location>
        <begin position="117"/>
        <end position="137"/>
    </location>
</feature>
<evidence type="ECO:0000313" key="3">
    <source>
        <dbReference type="EMBL" id="KAF2761665.1"/>
    </source>
</evidence>
<dbReference type="Pfam" id="PF25482">
    <property type="entry name" value="DUF7905"/>
    <property type="match status" value="1"/>
</dbReference>
<dbReference type="AlphaFoldDB" id="A0A6A6WHT8"/>
<evidence type="ECO:0000256" key="1">
    <source>
        <dbReference type="SAM" id="MobiDB-lite"/>
    </source>
</evidence>
<dbReference type="EMBL" id="ML996566">
    <property type="protein sequence ID" value="KAF2761665.1"/>
    <property type="molecule type" value="Genomic_DNA"/>
</dbReference>
<dbReference type="InterPro" id="IPR057227">
    <property type="entry name" value="DUF7905"/>
</dbReference>
<feature type="compositionally biased region" description="Basic and acidic residues" evidence="1">
    <location>
        <begin position="147"/>
        <end position="160"/>
    </location>
</feature>
<dbReference type="RefSeq" id="XP_033604116.1">
    <property type="nucleotide sequence ID" value="XM_033746413.1"/>
</dbReference>
<evidence type="ECO:0000259" key="2">
    <source>
        <dbReference type="Pfam" id="PF25482"/>
    </source>
</evidence>
<feature type="region of interest" description="Disordered" evidence="1">
    <location>
        <begin position="1"/>
        <end position="179"/>
    </location>
</feature>
<evidence type="ECO:0000313" key="4">
    <source>
        <dbReference type="Proteomes" id="UP000799437"/>
    </source>
</evidence>
<gene>
    <name evidence="3" type="ORF">EJ05DRAFT_496568</name>
</gene>
<feature type="compositionally biased region" description="Low complexity" evidence="1">
    <location>
        <begin position="70"/>
        <end position="90"/>
    </location>
</feature>